<dbReference type="PANTHER" id="PTHR36443">
    <property type="entry name" value="BSR5223 PROTEIN"/>
    <property type="match status" value="1"/>
</dbReference>
<keyword evidence="1" id="KW-0812">Transmembrane</keyword>
<keyword evidence="1" id="KW-0472">Membrane</keyword>
<evidence type="ECO:0000256" key="1">
    <source>
        <dbReference type="SAM" id="Phobius"/>
    </source>
</evidence>
<organism evidence="2 3">
    <name type="scientific">Acidihalobacter prosperus</name>
    <dbReference type="NCBI Taxonomy" id="160660"/>
    <lineage>
        <taxon>Bacteria</taxon>
        <taxon>Pseudomonadati</taxon>
        <taxon>Pseudomonadota</taxon>
        <taxon>Gammaproteobacteria</taxon>
        <taxon>Chromatiales</taxon>
        <taxon>Ectothiorhodospiraceae</taxon>
        <taxon>Acidihalobacter</taxon>
    </lineage>
</organism>
<proteinExistence type="predicted"/>
<gene>
    <name evidence="2" type="ORF">Thpro_022649</name>
</gene>
<name>A0A1A6C1H5_9GAMM</name>
<dbReference type="RefSeq" id="WP_038092588.1">
    <property type="nucleotide sequence ID" value="NZ_JQSG02000006.1"/>
</dbReference>
<comment type="caution">
    <text evidence="2">The sequence shown here is derived from an EMBL/GenBank/DDBJ whole genome shotgun (WGS) entry which is preliminary data.</text>
</comment>
<sequence>MAKALIALGAVLIVAGLAWPWLARLGLGRLPGDFVFRREGFVFYFPLTTSIVVSLVISLLIWLFRK</sequence>
<dbReference type="InterPro" id="IPR021320">
    <property type="entry name" value="DUF2905"/>
</dbReference>
<dbReference type="STRING" id="160660.BJI67_00110"/>
<dbReference type="OrthoDB" id="9811610at2"/>
<protein>
    <recommendedName>
        <fullName evidence="4">DUF2905 domain-containing protein</fullName>
    </recommendedName>
</protein>
<dbReference type="AlphaFoldDB" id="A0A1A6C1H5"/>
<dbReference type="Proteomes" id="UP000029273">
    <property type="component" value="Unassembled WGS sequence"/>
</dbReference>
<reference evidence="2 3" key="1">
    <citation type="journal article" date="2014" name="Genome Announc.">
        <title>Draft Genome Sequence of the Iron-Oxidizing, Acidophilic, and Halotolerant 'Thiobacillus prosperus' Type Strain DSM 5130.</title>
        <authorList>
            <person name="Ossandon F.J."/>
            <person name="Cardenas J.P."/>
            <person name="Corbett M."/>
            <person name="Quatrini R."/>
            <person name="Holmes D.S."/>
            <person name="Watkin E."/>
        </authorList>
    </citation>
    <scope>NUCLEOTIDE SEQUENCE [LARGE SCALE GENOMIC DNA]</scope>
    <source>
        <strain evidence="2 3">DSM 5130</strain>
    </source>
</reference>
<dbReference type="Pfam" id="PF11146">
    <property type="entry name" value="DUF2905"/>
    <property type="match status" value="1"/>
</dbReference>
<feature type="transmembrane region" description="Helical" evidence="1">
    <location>
        <begin position="42"/>
        <end position="64"/>
    </location>
</feature>
<evidence type="ECO:0008006" key="4">
    <source>
        <dbReference type="Google" id="ProtNLM"/>
    </source>
</evidence>
<accession>A0A1A6C1H5</accession>
<dbReference type="EMBL" id="JQSG02000006">
    <property type="protein sequence ID" value="OBS08399.1"/>
    <property type="molecule type" value="Genomic_DNA"/>
</dbReference>
<dbReference type="PANTHER" id="PTHR36443:SF1">
    <property type="entry name" value="BSR5223 PROTEIN"/>
    <property type="match status" value="1"/>
</dbReference>
<evidence type="ECO:0000313" key="3">
    <source>
        <dbReference type="Proteomes" id="UP000029273"/>
    </source>
</evidence>
<evidence type="ECO:0000313" key="2">
    <source>
        <dbReference type="EMBL" id="OBS08399.1"/>
    </source>
</evidence>
<keyword evidence="1" id="KW-1133">Transmembrane helix</keyword>
<keyword evidence="3" id="KW-1185">Reference proteome</keyword>